<dbReference type="HOGENOM" id="CLU_1627460_0_0_1"/>
<comment type="caution">
    <text evidence="1">The sequence shown here is derived from an EMBL/GenBank/DDBJ whole genome shotgun (WGS) entry which is preliminary data.</text>
</comment>
<dbReference type="GeneID" id="63739254"/>
<organism evidence="1 2">
    <name type="scientific">Metarhizium album (strain ARSEF 1941)</name>
    <dbReference type="NCBI Taxonomy" id="1081103"/>
    <lineage>
        <taxon>Eukaryota</taxon>
        <taxon>Fungi</taxon>
        <taxon>Dikarya</taxon>
        <taxon>Ascomycota</taxon>
        <taxon>Pezizomycotina</taxon>
        <taxon>Sordariomycetes</taxon>
        <taxon>Hypocreomycetidae</taxon>
        <taxon>Hypocreales</taxon>
        <taxon>Clavicipitaceae</taxon>
        <taxon>Metarhizium</taxon>
    </lineage>
</organism>
<protein>
    <submittedName>
        <fullName evidence="1">Uncharacterized protein</fullName>
    </submittedName>
</protein>
<name>A0A0B2WUN1_METAS</name>
<dbReference type="Proteomes" id="UP000030816">
    <property type="component" value="Unassembled WGS sequence"/>
</dbReference>
<dbReference type="AlphaFoldDB" id="A0A0B2WUN1"/>
<evidence type="ECO:0000313" key="1">
    <source>
        <dbReference type="EMBL" id="KHN97202.1"/>
    </source>
</evidence>
<reference evidence="1 2" key="1">
    <citation type="journal article" date="2014" name="Proc. Natl. Acad. Sci. U.S.A.">
        <title>Trajectory and genomic determinants of fungal-pathogen speciation and host adaptation.</title>
        <authorList>
            <person name="Hu X."/>
            <person name="Xiao G."/>
            <person name="Zheng P."/>
            <person name="Shang Y."/>
            <person name="Su Y."/>
            <person name="Zhang X."/>
            <person name="Liu X."/>
            <person name="Zhan S."/>
            <person name="St Leger R.J."/>
            <person name="Wang C."/>
        </authorList>
    </citation>
    <scope>NUCLEOTIDE SEQUENCE [LARGE SCALE GENOMIC DNA]</scope>
    <source>
        <strain evidence="1 2">ARSEF 1941</strain>
    </source>
</reference>
<dbReference type="OrthoDB" id="5959877at2759"/>
<keyword evidence="2" id="KW-1185">Reference proteome</keyword>
<dbReference type="RefSeq" id="XP_040678268.1">
    <property type="nucleotide sequence ID" value="XM_040823597.1"/>
</dbReference>
<gene>
    <name evidence="1" type="ORF">MAM_04799</name>
</gene>
<accession>A0A0B2WUN1</accession>
<dbReference type="EMBL" id="AZHE01000011">
    <property type="protein sequence ID" value="KHN97202.1"/>
    <property type="molecule type" value="Genomic_DNA"/>
</dbReference>
<evidence type="ECO:0000313" key="2">
    <source>
        <dbReference type="Proteomes" id="UP000030816"/>
    </source>
</evidence>
<sequence length="163" mass="18186">MRPDANGSSDIIGQPVGREALLNELEADFIAYAPGELVQIAHQVAASETRLDATRPQLVMQLARQGADLVRDKNLVTVLPLAEEAYGTVMMPGQQQKASPFFPGGPMIQVAYPTHDMPYHLKQMVMRGNNRHFSKATVFHELVHGHRLQLCQAARHRSHRLLF</sequence>
<proteinExistence type="predicted"/>